<feature type="transmembrane region" description="Helical" evidence="5">
    <location>
        <begin position="342"/>
        <end position="365"/>
    </location>
</feature>
<reference evidence="7 8" key="1">
    <citation type="submission" date="2016-07" db="EMBL/GenBank/DDBJ databases">
        <authorList>
            <person name="Lefevre C.T."/>
        </authorList>
    </citation>
    <scope>NUCLEOTIDE SEQUENCE [LARGE SCALE GENOMIC DNA]</scope>
    <source>
        <strain evidence="7">PR1</strain>
    </source>
</reference>
<evidence type="ECO:0000259" key="6">
    <source>
        <dbReference type="Pfam" id="PF04932"/>
    </source>
</evidence>
<dbReference type="STRING" id="1867952.MTBPR1_20123"/>
<evidence type="ECO:0000313" key="7">
    <source>
        <dbReference type="EMBL" id="SCA56275.1"/>
    </source>
</evidence>
<evidence type="ECO:0000256" key="5">
    <source>
        <dbReference type="SAM" id="Phobius"/>
    </source>
</evidence>
<dbReference type="Proteomes" id="UP000231658">
    <property type="component" value="Unassembled WGS sequence"/>
</dbReference>
<evidence type="ECO:0000256" key="2">
    <source>
        <dbReference type="ARBA" id="ARBA00022692"/>
    </source>
</evidence>
<keyword evidence="8" id="KW-1185">Reference proteome</keyword>
<dbReference type="RefSeq" id="WP_069186951.1">
    <property type="nucleotide sequence ID" value="NZ_FLYE01000012.1"/>
</dbReference>
<dbReference type="GO" id="GO:0016020">
    <property type="term" value="C:membrane"/>
    <property type="evidence" value="ECO:0007669"/>
    <property type="project" value="UniProtKB-SubCell"/>
</dbReference>
<feature type="transmembrane region" description="Helical" evidence="5">
    <location>
        <begin position="90"/>
        <end position="109"/>
    </location>
</feature>
<feature type="transmembrane region" description="Helical" evidence="5">
    <location>
        <begin position="401"/>
        <end position="419"/>
    </location>
</feature>
<dbReference type="InterPro" id="IPR051533">
    <property type="entry name" value="WaaL-like"/>
</dbReference>
<feature type="domain" description="O-antigen ligase-related" evidence="6">
    <location>
        <begin position="191"/>
        <end position="354"/>
    </location>
</feature>
<proteinExistence type="predicted"/>
<evidence type="ECO:0000256" key="4">
    <source>
        <dbReference type="ARBA" id="ARBA00023136"/>
    </source>
</evidence>
<dbReference type="InterPro" id="IPR007016">
    <property type="entry name" value="O-antigen_ligase-rel_domated"/>
</dbReference>
<keyword evidence="2 5" id="KW-0812">Transmembrane</keyword>
<feature type="transmembrane region" description="Helical" evidence="5">
    <location>
        <begin position="161"/>
        <end position="179"/>
    </location>
</feature>
<keyword evidence="4 5" id="KW-0472">Membrane</keyword>
<feature type="transmembrane region" description="Helical" evidence="5">
    <location>
        <begin position="377"/>
        <end position="395"/>
    </location>
</feature>
<dbReference type="PANTHER" id="PTHR37422:SF23">
    <property type="entry name" value="TEICHURONIC ACID BIOSYNTHESIS PROTEIN TUAE"/>
    <property type="match status" value="1"/>
</dbReference>
<feature type="transmembrane region" description="Helical" evidence="5">
    <location>
        <begin position="64"/>
        <end position="84"/>
    </location>
</feature>
<accession>A0A1C3RG88</accession>
<dbReference type="OrthoDB" id="7359718at2"/>
<evidence type="ECO:0000256" key="3">
    <source>
        <dbReference type="ARBA" id="ARBA00022989"/>
    </source>
</evidence>
<sequence>MNQSLPSKFFIGMTVCYGLALPSLVLGPVAIGVALFLSLLCFILSSERNLVWHDFVRILQRKAVYVGVGIWLLWLPSVVFSLKPGLSFEAWLRVGLFAFLCGLLGFACSYRKELTLKTFQVSITFFLAIALFSVIFVPEFLMFLRLKGWYFTNVADVLKPAGNALILSVPLSVLAVLYLKTTKWRFLCIINVLLPFAFAFMIHSRATLAGGVLMVLAAFFIILLPIFWRRKPLFIFASLALIISAFPIYDYLEERADHYMPFEKKLAYAPLWIVDLHRQFIWRFSAEKIMQSPWVGYGVNASNYMPEAKNGLAHYLPEGEEPTSFTKSQILPGHPHNWMVEIALDTGLIGFLPLLGALLYALYIASRRYWRTKEAPYLAFISVNAGFWAIGLFNVSFWSSWWQLSFLCLICFCLGMVASQKENA</sequence>
<protein>
    <recommendedName>
        <fullName evidence="6">O-antigen ligase-related domain-containing protein</fullName>
    </recommendedName>
</protein>
<dbReference type="Pfam" id="PF04932">
    <property type="entry name" value="Wzy_C"/>
    <property type="match status" value="1"/>
</dbReference>
<dbReference type="EMBL" id="FLYE01000012">
    <property type="protein sequence ID" value="SCA56275.1"/>
    <property type="molecule type" value="Genomic_DNA"/>
</dbReference>
<evidence type="ECO:0000256" key="1">
    <source>
        <dbReference type="ARBA" id="ARBA00004141"/>
    </source>
</evidence>
<organism evidence="7 8">
    <name type="scientific">Candidatus Terasakiella magnetica</name>
    <dbReference type="NCBI Taxonomy" id="1867952"/>
    <lineage>
        <taxon>Bacteria</taxon>
        <taxon>Pseudomonadati</taxon>
        <taxon>Pseudomonadota</taxon>
        <taxon>Alphaproteobacteria</taxon>
        <taxon>Rhodospirillales</taxon>
        <taxon>Terasakiellaceae</taxon>
        <taxon>Terasakiella</taxon>
    </lineage>
</organism>
<feature type="transmembrane region" description="Helical" evidence="5">
    <location>
        <begin position="20"/>
        <end position="44"/>
    </location>
</feature>
<comment type="subcellular location">
    <subcellularLocation>
        <location evidence="1">Membrane</location>
        <topology evidence="1">Multi-pass membrane protein</topology>
    </subcellularLocation>
</comment>
<gene>
    <name evidence="7" type="ORF">MTBPR1_20123</name>
</gene>
<dbReference type="AlphaFoldDB" id="A0A1C3RG88"/>
<feature type="transmembrane region" description="Helical" evidence="5">
    <location>
        <begin position="208"/>
        <end position="228"/>
    </location>
</feature>
<evidence type="ECO:0000313" key="8">
    <source>
        <dbReference type="Proteomes" id="UP000231658"/>
    </source>
</evidence>
<feature type="transmembrane region" description="Helical" evidence="5">
    <location>
        <begin position="233"/>
        <end position="252"/>
    </location>
</feature>
<feature type="transmembrane region" description="Helical" evidence="5">
    <location>
        <begin position="186"/>
        <end position="202"/>
    </location>
</feature>
<dbReference type="PANTHER" id="PTHR37422">
    <property type="entry name" value="TEICHURONIC ACID BIOSYNTHESIS PROTEIN TUAE"/>
    <property type="match status" value="1"/>
</dbReference>
<feature type="transmembrane region" description="Helical" evidence="5">
    <location>
        <begin position="121"/>
        <end position="141"/>
    </location>
</feature>
<keyword evidence="3 5" id="KW-1133">Transmembrane helix</keyword>
<name>A0A1C3RG88_9PROT</name>